<dbReference type="AlphaFoldDB" id="A0A1R1IE67"/>
<dbReference type="STRING" id="418702.BJN45_01550"/>
<organism evidence="1 2">
    <name type="scientific">Azonexus hydrophilus</name>
    <dbReference type="NCBI Taxonomy" id="418702"/>
    <lineage>
        <taxon>Bacteria</taxon>
        <taxon>Pseudomonadati</taxon>
        <taxon>Pseudomonadota</taxon>
        <taxon>Betaproteobacteria</taxon>
        <taxon>Rhodocyclales</taxon>
        <taxon>Azonexaceae</taxon>
        <taxon>Azonexus</taxon>
    </lineage>
</organism>
<reference evidence="1 2" key="1">
    <citation type="submission" date="2016-10" db="EMBL/GenBank/DDBJ databases">
        <title>Alkaliphiles isolated from bioreactors.</title>
        <authorList>
            <person name="Salah Z."/>
            <person name="Rout S.P."/>
            <person name="Humphreys P.N."/>
        </authorList>
    </citation>
    <scope>NUCLEOTIDE SEQUENCE [LARGE SCALE GENOMIC DNA]</scope>
    <source>
        <strain evidence="1 2">ZS02</strain>
    </source>
</reference>
<name>A0A1R1IE67_9RHOO</name>
<dbReference type="OrthoDB" id="9133534at2"/>
<accession>A0A1R1IE67</accession>
<evidence type="ECO:0000313" key="1">
    <source>
        <dbReference type="EMBL" id="OMG56892.1"/>
    </source>
</evidence>
<evidence type="ECO:0008006" key="3">
    <source>
        <dbReference type="Google" id="ProtNLM"/>
    </source>
</evidence>
<sequence length="61" mass="6928">MPRQKNETLTIRTTVEIKDLLRQAADREHRSLASMIEVLVMEYAKKAKLEPAVTSQSQGES</sequence>
<protein>
    <recommendedName>
        <fullName evidence="3">CopG-like ribbon-helix-helix domain-containing protein</fullName>
    </recommendedName>
</protein>
<dbReference type="InterPro" id="IPR010985">
    <property type="entry name" value="Ribbon_hlx_hlx"/>
</dbReference>
<comment type="caution">
    <text evidence="1">The sequence shown here is derived from an EMBL/GenBank/DDBJ whole genome shotgun (WGS) entry which is preliminary data.</text>
</comment>
<dbReference type="RefSeq" id="WP_076092486.1">
    <property type="nucleotide sequence ID" value="NZ_MTHD01000001.1"/>
</dbReference>
<proteinExistence type="predicted"/>
<keyword evidence="2" id="KW-1185">Reference proteome</keyword>
<dbReference type="Proteomes" id="UP000187526">
    <property type="component" value="Unassembled WGS sequence"/>
</dbReference>
<dbReference type="SUPFAM" id="SSF47598">
    <property type="entry name" value="Ribbon-helix-helix"/>
    <property type="match status" value="1"/>
</dbReference>
<gene>
    <name evidence="1" type="ORF">BJN45_01550</name>
</gene>
<dbReference type="EMBL" id="MTHD01000001">
    <property type="protein sequence ID" value="OMG56892.1"/>
    <property type="molecule type" value="Genomic_DNA"/>
</dbReference>
<evidence type="ECO:0000313" key="2">
    <source>
        <dbReference type="Proteomes" id="UP000187526"/>
    </source>
</evidence>
<dbReference type="Gene3D" id="1.20.5.780">
    <property type="entry name" value="Single helix bin"/>
    <property type="match status" value="1"/>
</dbReference>
<dbReference type="GO" id="GO:0006355">
    <property type="term" value="P:regulation of DNA-templated transcription"/>
    <property type="evidence" value="ECO:0007669"/>
    <property type="project" value="InterPro"/>
</dbReference>